<protein>
    <submittedName>
        <fullName evidence="4">Uncharacterized protein</fullName>
    </submittedName>
</protein>
<name>A0AAD5XIB0_9FUNG</name>
<dbReference type="EMBL" id="JADGJH010000427">
    <property type="protein sequence ID" value="KAJ3129354.1"/>
    <property type="molecule type" value="Genomic_DNA"/>
</dbReference>
<dbReference type="PANTHER" id="PTHR19879">
    <property type="entry name" value="TRANSCRIPTION INITIATION FACTOR TFIID"/>
    <property type="match status" value="1"/>
</dbReference>
<keyword evidence="5" id="KW-1185">Reference proteome</keyword>
<keyword evidence="2" id="KW-0677">Repeat</keyword>
<dbReference type="InterPro" id="IPR015943">
    <property type="entry name" value="WD40/YVTN_repeat-like_dom_sf"/>
</dbReference>
<keyword evidence="1 3" id="KW-0853">WD repeat</keyword>
<dbReference type="Pfam" id="PF00400">
    <property type="entry name" value="WD40"/>
    <property type="match status" value="2"/>
</dbReference>
<dbReference type="PROSITE" id="PS50082">
    <property type="entry name" value="WD_REPEATS_2"/>
    <property type="match status" value="2"/>
</dbReference>
<evidence type="ECO:0000256" key="2">
    <source>
        <dbReference type="ARBA" id="ARBA00022737"/>
    </source>
</evidence>
<dbReference type="AlphaFoldDB" id="A0AAD5XIB0"/>
<sequence length="223" mass="24254">MSVVKRVEENNWGVLLQSFEGCSMKITAVAFSPDGNYIVSGSADCTIKLWKIGGDLVTTFNGHSGAVKTISFLPDGLFIASGSDDGTVNLWEFKNGSLAQQATGNLLASLKDGWLVAALTENSVVFSWVVSTGELTFDRYCPEAVSIHFSKDGVCLALRVFEVLARMYEVESGKVLTEFKRKGVGQLYDNFPGTKFLSQFEENVSKLALTESKQILILSPDGK</sequence>
<evidence type="ECO:0000313" key="5">
    <source>
        <dbReference type="Proteomes" id="UP001211907"/>
    </source>
</evidence>
<dbReference type="InterPro" id="IPR019775">
    <property type="entry name" value="WD40_repeat_CS"/>
</dbReference>
<reference evidence="4" key="1">
    <citation type="submission" date="2020-05" db="EMBL/GenBank/DDBJ databases">
        <title>Phylogenomic resolution of chytrid fungi.</title>
        <authorList>
            <person name="Stajich J.E."/>
            <person name="Amses K."/>
            <person name="Simmons R."/>
            <person name="Seto K."/>
            <person name="Myers J."/>
            <person name="Bonds A."/>
            <person name="Quandt C.A."/>
            <person name="Barry K."/>
            <person name="Liu P."/>
            <person name="Grigoriev I."/>
            <person name="Longcore J.E."/>
            <person name="James T.Y."/>
        </authorList>
    </citation>
    <scope>NUCLEOTIDE SEQUENCE</scope>
    <source>
        <strain evidence="4">JEL0513</strain>
    </source>
</reference>
<evidence type="ECO:0000256" key="1">
    <source>
        <dbReference type="ARBA" id="ARBA00022574"/>
    </source>
</evidence>
<feature type="repeat" description="WD" evidence="3">
    <location>
        <begin position="19"/>
        <end position="52"/>
    </location>
</feature>
<evidence type="ECO:0000313" key="4">
    <source>
        <dbReference type="EMBL" id="KAJ3129354.1"/>
    </source>
</evidence>
<dbReference type="SUPFAM" id="SSF50978">
    <property type="entry name" value="WD40 repeat-like"/>
    <property type="match status" value="1"/>
</dbReference>
<dbReference type="InterPro" id="IPR036322">
    <property type="entry name" value="WD40_repeat_dom_sf"/>
</dbReference>
<organism evidence="4 5">
    <name type="scientific">Physocladia obscura</name>
    <dbReference type="NCBI Taxonomy" id="109957"/>
    <lineage>
        <taxon>Eukaryota</taxon>
        <taxon>Fungi</taxon>
        <taxon>Fungi incertae sedis</taxon>
        <taxon>Chytridiomycota</taxon>
        <taxon>Chytridiomycota incertae sedis</taxon>
        <taxon>Chytridiomycetes</taxon>
        <taxon>Chytridiales</taxon>
        <taxon>Chytriomycetaceae</taxon>
        <taxon>Physocladia</taxon>
    </lineage>
</organism>
<dbReference type="PANTHER" id="PTHR19879:SF9">
    <property type="entry name" value="TRANSCRIPTION INITIATION FACTOR TFIID SUBUNIT 5"/>
    <property type="match status" value="1"/>
</dbReference>
<comment type="caution">
    <text evidence="4">The sequence shown here is derived from an EMBL/GenBank/DDBJ whole genome shotgun (WGS) entry which is preliminary data.</text>
</comment>
<dbReference type="SMART" id="SM00320">
    <property type="entry name" value="WD40"/>
    <property type="match status" value="2"/>
</dbReference>
<dbReference type="Gene3D" id="2.130.10.10">
    <property type="entry name" value="YVTN repeat-like/Quinoprotein amine dehydrogenase"/>
    <property type="match status" value="1"/>
</dbReference>
<evidence type="ECO:0000256" key="3">
    <source>
        <dbReference type="PROSITE-ProRule" id="PRU00221"/>
    </source>
</evidence>
<dbReference type="PROSITE" id="PS50294">
    <property type="entry name" value="WD_REPEATS_REGION"/>
    <property type="match status" value="2"/>
</dbReference>
<accession>A0AAD5XIB0</accession>
<proteinExistence type="predicted"/>
<feature type="repeat" description="WD" evidence="3">
    <location>
        <begin position="60"/>
        <end position="101"/>
    </location>
</feature>
<dbReference type="Proteomes" id="UP001211907">
    <property type="component" value="Unassembled WGS sequence"/>
</dbReference>
<dbReference type="PROSITE" id="PS00678">
    <property type="entry name" value="WD_REPEATS_1"/>
    <property type="match status" value="1"/>
</dbReference>
<dbReference type="InterPro" id="IPR001680">
    <property type="entry name" value="WD40_rpt"/>
</dbReference>
<gene>
    <name evidence="4" type="ORF">HK100_008690</name>
</gene>